<organism evidence="2 3">
    <name type="scientific">Methylorubrum extorquens</name>
    <name type="common">Methylobacterium dichloromethanicum</name>
    <name type="synonym">Methylobacterium extorquens</name>
    <dbReference type="NCBI Taxonomy" id="408"/>
    <lineage>
        <taxon>Bacteria</taxon>
        <taxon>Pseudomonadati</taxon>
        <taxon>Pseudomonadota</taxon>
        <taxon>Alphaproteobacteria</taxon>
        <taxon>Hyphomicrobiales</taxon>
        <taxon>Methylobacteriaceae</taxon>
        <taxon>Methylorubrum</taxon>
    </lineage>
</organism>
<feature type="compositionally biased region" description="Basic and acidic residues" evidence="1">
    <location>
        <begin position="38"/>
        <end position="93"/>
    </location>
</feature>
<name>A0A2N9ALI9_METEX</name>
<proteinExistence type="predicted"/>
<evidence type="ECO:0000256" key="1">
    <source>
        <dbReference type="SAM" id="MobiDB-lite"/>
    </source>
</evidence>
<gene>
    <name evidence="2" type="ORF">TK0001_1561</name>
</gene>
<dbReference type="EMBL" id="LT962688">
    <property type="protein sequence ID" value="SOR28163.1"/>
    <property type="molecule type" value="Genomic_DNA"/>
</dbReference>
<dbReference type="AlphaFoldDB" id="A0A2N9ALI9"/>
<evidence type="ECO:0000313" key="3">
    <source>
        <dbReference type="Proteomes" id="UP000233769"/>
    </source>
</evidence>
<dbReference type="Proteomes" id="UP000233769">
    <property type="component" value="Chromosome tk0001"/>
</dbReference>
<feature type="region of interest" description="Disordered" evidence="1">
    <location>
        <begin position="1"/>
        <end position="133"/>
    </location>
</feature>
<evidence type="ECO:0000313" key="2">
    <source>
        <dbReference type="EMBL" id="SOR28163.1"/>
    </source>
</evidence>
<reference evidence="3" key="1">
    <citation type="submission" date="2017-10" db="EMBL/GenBank/DDBJ databases">
        <authorList>
            <person name="Regsiter A."/>
            <person name="William W."/>
        </authorList>
    </citation>
    <scope>NUCLEOTIDE SEQUENCE [LARGE SCALE GENOMIC DNA]</scope>
</reference>
<accession>A0A2N9ALI9</accession>
<protein>
    <submittedName>
        <fullName evidence="2">Uncharacterized protein</fullName>
    </submittedName>
</protein>
<sequence>MAKADRHSMGPGAQGKGDGSGAMTDLPEGILGENEVLSNRDKSRHTDQRGLDSRHVQTEQYHDHVGARQDGGRTGEEEAKFERPGRADDEHLGRRQQPARKAAGLSPCIEGRAGAARARPSLPRPAAAAQIERRNRAVAAARRMKALRA</sequence>
<feature type="compositionally biased region" description="Low complexity" evidence="1">
    <location>
        <begin position="112"/>
        <end position="129"/>
    </location>
</feature>